<organism evidence="3 4">
    <name type="scientific">Pontibacter rugosus</name>
    <dbReference type="NCBI Taxonomy" id="1745966"/>
    <lineage>
        <taxon>Bacteria</taxon>
        <taxon>Pseudomonadati</taxon>
        <taxon>Bacteroidota</taxon>
        <taxon>Cytophagia</taxon>
        <taxon>Cytophagales</taxon>
        <taxon>Hymenobacteraceae</taxon>
        <taxon>Pontibacter</taxon>
    </lineage>
</organism>
<feature type="domain" description="Type III restriction enzyme C-terminal endonuclease" evidence="2">
    <location>
        <begin position="770"/>
        <end position="871"/>
    </location>
</feature>
<evidence type="ECO:0000259" key="1">
    <source>
        <dbReference type="Pfam" id="PF04851"/>
    </source>
</evidence>
<dbReference type="EMBL" id="JBHTLD010000146">
    <property type="protein sequence ID" value="MFD1187498.1"/>
    <property type="molecule type" value="Genomic_DNA"/>
</dbReference>
<dbReference type="InterPro" id="IPR050742">
    <property type="entry name" value="Helicase_Restrict-Modif_Enz"/>
</dbReference>
<name>A0ABW3SRI1_9BACT</name>
<comment type="caution">
    <text evidence="3">The sequence shown here is derived from an EMBL/GenBank/DDBJ whole genome shotgun (WGS) entry which is preliminary data.</text>
</comment>
<sequence>MKIKFDSNQPYQNEAIDAVVNLFEGQALKSGTFELNLAASTELISEIGLGNRLTLNRNRLLTNLQAVQKYNGLLINKELNGLDFSVEMETGTGKTYVYLRTIFALHQRYGFSKFIVVVPSVAIREGVMTSIRLMREHFQTLYDNVAFDAWVYDSRQVTKLRHFAQTSALQILVMNIDAFNKQSNNIIHRELDLLSGHKPIEFIQAACPIVILDEPQSMESDQAKRAIASLNPLCTFRYSATHRNLYNQVYRLDPVRAYDLKLVKRIEVNSILDEPDFNQPFILVQGITATKNQVSAKLLIDTNTNKGPQRKTVSVKGSGADLFDLSGERTNYNGYIIDEISAIDGFISFTNGLVLYVGEPYGGKTDDVLRVQIKETIREHLDKELRIKNILPGITGPGAQLKVLSLFFIDRVVNYASEDGKIRFWFEQAYKELSALPKYKELKLPSVENVHSGYFSMYKNVPKDTRGDSSVDDEAYELIMKDKERLLSPDTPLRFIFSHSALREGWDNPNIFQICTLNESKSEIKKRQEIGRGLRLPVMSNGERCFDESINRLTIIANEHYSEFARQLQTEIEVECGVSFTNRITNKKESRSAKLKSDWRLNIDFVELWDHIKHRTRYSVDYDTSVLVERVAHKLANAEKLKPIRINIQKSQLTLSEYGMDTQLLSVREADINETSQNTIPDLLSYLQSKTELTRQTLAEILTRSGRLEEVRQNPQQFLDQALSAITSELRALMVDGIKYEQINGQEYEMFLFKEREIIGAISNMVEVDKSIYDVVEVDSEVERKFAETMNTRHDIRHFIKLPSWFKINTPLGTYNPDWAIVKEDDEKVYLVRETKGNKEELKMRAYEWAKIQCGKAHFKALGVSYDVVTDASEV</sequence>
<dbReference type="InterPro" id="IPR045572">
    <property type="entry name" value="RE_endonuc_C"/>
</dbReference>
<dbReference type="RefSeq" id="WP_377529121.1">
    <property type="nucleotide sequence ID" value="NZ_JBHTLD010000146.1"/>
</dbReference>
<keyword evidence="3" id="KW-0547">Nucleotide-binding</keyword>
<keyword evidence="4" id="KW-1185">Reference proteome</keyword>
<dbReference type="InterPro" id="IPR006935">
    <property type="entry name" value="Helicase/UvrB_N"/>
</dbReference>
<protein>
    <submittedName>
        <fullName evidence="3">DEAD/DEAH box helicase family protein</fullName>
    </submittedName>
</protein>
<keyword evidence="3" id="KW-0378">Hydrolase</keyword>
<dbReference type="Pfam" id="PF04851">
    <property type="entry name" value="ResIII"/>
    <property type="match status" value="1"/>
</dbReference>
<proteinExistence type="predicted"/>
<keyword evidence="3" id="KW-0067">ATP-binding</keyword>
<dbReference type="Pfam" id="PF19778">
    <property type="entry name" value="RE_endonuc"/>
    <property type="match status" value="1"/>
</dbReference>
<dbReference type="GO" id="GO:0004386">
    <property type="term" value="F:helicase activity"/>
    <property type="evidence" value="ECO:0007669"/>
    <property type="project" value="UniProtKB-KW"/>
</dbReference>
<dbReference type="SUPFAM" id="SSF52540">
    <property type="entry name" value="P-loop containing nucleoside triphosphate hydrolases"/>
    <property type="match status" value="1"/>
</dbReference>
<dbReference type="PANTHER" id="PTHR47396">
    <property type="entry name" value="TYPE I RESTRICTION ENZYME ECOKI R PROTEIN"/>
    <property type="match status" value="1"/>
</dbReference>
<dbReference type="Gene3D" id="3.40.50.300">
    <property type="entry name" value="P-loop containing nucleotide triphosphate hydrolases"/>
    <property type="match status" value="2"/>
</dbReference>
<feature type="domain" description="Helicase/UvrB N-terminal" evidence="1">
    <location>
        <begin position="9"/>
        <end position="242"/>
    </location>
</feature>
<reference evidence="4" key="1">
    <citation type="journal article" date="2019" name="Int. J. Syst. Evol. Microbiol.">
        <title>The Global Catalogue of Microorganisms (GCM) 10K type strain sequencing project: providing services to taxonomists for standard genome sequencing and annotation.</title>
        <authorList>
            <consortium name="The Broad Institute Genomics Platform"/>
            <consortium name="The Broad Institute Genome Sequencing Center for Infectious Disease"/>
            <person name="Wu L."/>
            <person name="Ma J."/>
        </authorList>
    </citation>
    <scope>NUCLEOTIDE SEQUENCE [LARGE SCALE GENOMIC DNA]</scope>
    <source>
        <strain evidence="4">JCM 31319</strain>
    </source>
</reference>
<gene>
    <name evidence="3" type="ORF">ACFQ2O_14870</name>
</gene>
<dbReference type="Proteomes" id="UP001597094">
    <property type="component" value="Unassembled WGS sequence"/>
</dbReference>
<keyword evidence="3" id="KW-0347">Helicase</keyword>
<evidence type="ECO:0000313" key="3">
    <source>
        <dbReference type="EMBL" id="MFD1187498.1"/>
    </source>
</evidence>
<evidence type="ECO:0000259" key="2">
    <source>
        <dbReference type="Pfam" id="PF19778"/>
    </source>
</evidence>
<accession>A0ABW3SRI1</accession>
<dbReference type="PANTHER" id="PTHR47396:SF1">
    <property type="entry name" value="ATP-DEPENDENT HELICASE IRC3-RELATED"/>
    <property type="match status" value="1"/>
</dbReference>
<evidence type="ECO:0000313" key="4">
    <source>
        <dbReference type="Proteomes" id="UP001597094"/>
    </source>
</evidence>
<dbReference type="InterPro" id="IPR027417">
    <property type="entry name" value="P-loop_NTPase"/>
</dbReference>